<dbReference type="GO" id="GO:0006629">
    <property type="term" value="P:lipid metabolic process"/>
    <property type="evidence" value="ECO:0007669"/>
    <property type="project" value="UniProtKB-KW"/>
</dbReference>
<evidence type="ECO:0000313" key="20">
    <source>
        <dbReference type="EMBL" id="KAK1298666.1"/>
    </source>
</evidence>
<keyword evidence="10" id="KW-0496">Mitochondrion</keyword>
<accession>A0AAV9DCI6</accession>
<dbReference type="PANTHER" id="PTHR21660">
    <property type="entry name" value="THIOESTERASE SUPERFAMILY MEMBER-RELATED"/>
    <property type="match status" value="1"/>
</dbReference>
<evidence type="ECO:0000256" key="9">
    <source>
        <dbReference type="ARBA" id="ARBA00023098"/>
    </source>
</evidence>
<dbReference type="FunFam" id="3.10.129.10:FF:000021">
    <property type="entry name" value="Acyl-coenzyme A thioesterase 13"/>
    <property type="match status" value="1"/>
</dbReference>
<evidence type="ECO:0000259" key="19">
    <source>
        <dbReference type="Pfam" id="PF03061"/>
    </source>
</evidence>
<keyword evidence="12" id="KW-0539">Nucleus</keyword>
<dbReference type="InterPro" id="IPR039298">
    <property type="entry name" value="ACOT13"/>
</dbReference>
<feature type="domain" description="Thioesterase" evidence="19">
    <location>
        <begin position="79"/>
        <end position="133"/>
    </location>
</feature>
<evidence type="ECO:0000256" key="18">
    <source>
        <dbReference type="ARBA" id="ARBA00083956"/>
    </source>
</evidence>
<evidence type="ECO:0000256" key="13">
    <source>
        <dbReference type="ARBA" id="ARBA00052976"/>
    </source>
</evidence>
<keyword evidence="11" id="KW-0206">Cytoskeleton</keyword>
<evidence type="ECO:0000256" key="16">
    <source>
        <dbReference type="ARBA" id="ARBA00067273"/>
    </source>
</evidence>
<dbReference type="PANTHER" id="PTHR21660:SF8">
    <property type="entry name" value="OS02G0521700 PROTEIN"/>
    <property type="match status" value="1"/>
</dbReference>
<dbReference type="InterPro" id="IPR006683">
    <property type="entry name" value="Thioestr_dom"/>
</dbReference>
<comment type="similarity">
    <text evidence="5">Belongs to the thioesterase PaaI family.</text>
</comment>
<reference evidence="20" key="1">
    <citation type="journal article" date="2023" name="Nat. Commun.">
        <title>Diploid and tetraploid genomes of Acorus and the evolution of monocots.</title>
        <authorList>
            <person name="Ma L."/>
            <person name="Liu K.W."/>
            <person name="Li Z."/>
            <person name="Hsiao Y.Y."/>
            <person name="Qi Y."/>
            <person name="Fu T."/>
            <person name="Tang G.D."/>
            <person name="Zhang D."/>
            <person name="Sun W.H."/>
            <person name="Liu D.K."/>
            <person name="Li Y."/>
            <person name="Chen G.Z."/>
            <person name="Liu X.D."/>
            <person name="Liao X.Y."/>
            <person name="Jiang Y.T."/>
            <person name="Yu X."/>
            <person name="Hao Y."/>
            <person name="Huang J."/>
            <person name="Zhao X.W."/>
            <person name="Ke S."/>
            <person name="Chen Y.Y."/>
            <person name="Wu W.L."/>
            <person name="Hsu J.L."/>
            <person name="Lin Y.F."/>
            <person name="Huang M.D."/>
            <person name="Li C.Y."/>
            <person name="Huang L."/>
            <person name="Wang Z.W."/>
            <person name="Zhao X."/>
            <person name="Zhong W.Y."/>
            <person name="Peng D.H."/>
            <person name="Ahmad S."/>
            <person name="Lan S."/>
            <person name="Zhang J.S."/>
            <person name="Tsai W.C."/>
            <person name="Van de Peer Y."/>
            <person name="Liu Z.J."/>
        </authorList>
    </citation>
    <scope>NUCLEOTIDE SEQUENCE</scope>
    <source>
        <strain evidence="20">CP</strain>
    </source>
</reference>
<keyword evidence="8" id="KW-0007">Acetylation</keyword>
<dbReference type="GO" id="GO:0005829">
    <property type="term" value="C:cytosol"/>
    <property type="evidence" value="ECO:0007669"/>
    <property type="project" value="UniProtKB-SubCell"/>
</dbReference>
<reference evidence="20" key="2">
    <citation type="submission" date="2023-06" db="EMBL/GenBank/DDBJ databases">
        <authorList>
            <person name="Ma L."/>
            <person name="Liu K.-W."/>
            <person name="Li Z."/>
            <person name="Hsiao Y.-Y."/>
            <person name="Qi Y."/>
            <person name="Fu T."/>
            <person name="Tang G."/>
            <person name="Zhang D."/>
            <person name="Sun W.-H."/>
            <person name="Liu D.-K."/>
            <person name="Li Y."/>
            <person name="Chen G.-Z."/>
            <person name="Liu X.-D."/>
            <person name="Liao X.-Y."/>
            <person name="Jiang Y.-T."/>
            <person name="Yu X."/>
            <person name="Hao Y."/>
            <person name="Huang J."/>
            <person name="Zhao X.-W."/>
            <person name="Ke S."/>
            <person name="Chen Y.-Y."/>
            <person name="Wu W.-L."/>
            <person name="Hsu J.-L."/>
            <person name="Lin Y.-F."/>
            <person name="Huang M.-D."/>
            <person name="Li C.-Y."/>
            <person name="Huang L."/>
            <person name="Wang Z.-W."/>
            <person name="Zhao X."/>
            <person name="Zhong W.-Y."/>
            <person name="Peng D.-H."/>
            <person name="Ahmad S."/>
            <person name="Lan S."/>
            <person name="Zhang J.-S."/>
            <person name="Tsai W.-C."/>
            <person name="Van De Peer Y."/>
            <person name="Liu Z.-J."/>
        </authorList>
    </citation>
    <scope>NUCLEOTIDE SEQUENCE</scope>
    <source>
        <strain evidence="20">CP</strain>
        <tissue evidence="20">Leaves</tissue>
    </source>
</reference>
<dbReference type="CDD" id="cd03443">
    <property type="entry name" value="PaaI_thioesterase"/>
    <property type="match status" value="1"/>
</dbReference>
<dbReference type="GO" id="GO:0005634">
    <property type="term" value="C:nucleus"/>
    <property type="evidence" value="ECO:0007669"/>
    <property type="project" value="UniProtKB-SubCell"/>
</dbReference>
<evidence type="ECO:0000256" key="3">
    <source>
        <dbReference type="ARBA" id="ARBA00004186"/>
    </source>
</evidence>
<sequence length="170" mass="18346">MEKAREALTITREDSESVSRLVVTPHRPGHTRSFFEGFTLGGIRVDRIEPGFLSCTFRVPPRLIVNHLSLSLSLSLDKNGNLSAGAIVSLVDEAGWTAVSTDGLHTKVSVDMSIAFMGTASVDDELEITSRVLGHKGAYSGTVVLLKNKATGEVIAEGRHSLFGRLRSKI</sequence>
<keyword evidence="9" id="KW-0443">Lipid metabolism</keyword>
<comment type="catalytic activity">
    <reaction evidence="13">
        <text>a fatty acyl-CoA + H2O = a fatty acid + CoA + H(+)</text>
        <dbReference type="Rhea" id="RHEA:16781"/>
        <dbReference type="ChEBI" id="CHEBI:15377"/>
        <dbReference type="ChEBI" id="CHEBI:15378"/>
        <dbReference type="ChEBI" id="CHEBI:28868"/>
        <dbReference type="ChEBI" id="CHEBI:57287"/>
        <dbReference type="ChEBI" id="CHEBI:77636"/>
    </reaction>
    <physiologicalReaction direction="left-to-right" evidence="13">
        <dbReference type="Rhea" id="RHEA:16782"/>
    </physiologicalReaction>
</comment>
<name>A0AAV9DCI6_ACOCL</name>
<gene>
    <name evidence="20" type="ORF">QJS10_CPB14g00820</name>
</gene>
<keyword evidence="6" id="KW-0963">Cytoplasm</keyword>
<dbReference type="EMBL" id="JAUJYO010000014">
    <property type="protein sequence ID" value="KAK1298666.1"/>
    <property type="molecule type" value="Genomic_DNA"/>
</dbReference>
<protein>
    <recommendedName>
        <fullName evidence="16">Acyl-coenzyme A thioesterase 13</fullName>
    </recommendedName>
    <alternativeName>
        <fullName evidence="17">Hotdog-fold thioesterase superfamily member 2</fullName>
    </alternativeName>
    <alternativeName>
        <fullName evidence="18">Thioesterase superfamily member 2</fullName>
    </alternativeName>
</protein>
<evidence type="ECO:0000256" key="14">
    <source>
        <dbReference type="ARBA" id="ARBA00058205"/>
    </source>
</evidence>
<dbReference type="GO" id="GO:0005819">
    <property type="term" value="C:spindle"/>
    <property type="evidence" value="ECO:0007669"/>
    <property type="project" value="UniProtKB-SubCell"/>
</dbReference>
<evidence type="ECO:0000256" key="6">
    <source>
        <dbReference type="ARBA" id="ARBA00022490"/>
    </source>
</evidence>
<dbReference type="GO" id="GO:0005739">
    <property type="term" value="C:mitochondrion"/>
    <property type="evidence" value="ECO:0007669"/>
    <property type="project" value="UniProtKB-SubCell"/>
</dbReference>
<evidence type="ECO:0000256" key="17">
    <source>
        <dbReference type="ARBA" id="ARBA00081533"/>
    </source>
</evidence>
<evidence type="ECO:0000256" key="15">
    <source>
        <dbReference type="ARBA" id="ARBA00064709"/>
    </source>
</evidence>
<evidence type="ECO:0000256" key="2">
    <source>
        <dbReference type="ARBA" id="ARBA00004173"/>
    </source>
</evidence>
<evidence type="ECO:0000313" key="21">
    <source>
        <dbReference type="Proteomes" id="UP001180020"/>
    </source>
</evidence>
<evidence type="ECO:0000256" key="8">
    <source>
        <dbReference type="ARBA" id="ARBA00022990"/>
    </source>
</evidence>
<comment type="subcellular location">
    <subcellularLocation>
        <location evidence="3">Cytoplasm</location>
        <location evidence="3">Cytoskeleton</location>
        <location evidence="3">Spindle</location>
    </subcellularLocation>
    <subcellularLocation>
        <location evidence="4">Cytoplasm</location>
        <location evidence="4">Cytosol</location>
    </subcellularLocation>
    <subcellularLocation>
        <location evidence="2">Mitochondrion</location>
    </subcellularLocation>
    <subcellularLocation>
        <location evidence="1">Nucleus</location>
    </subcellularLocation>
</comment>
<proteinExistence type="inferred from homology"/>
<comment type="subunit">
    <text evidence="15">Homotetramer. Interacts with PCTP.</text>
</comment>
<dbReference type="Proteomes" id="UP001180020">
    <property type="component" value="Unassembled WGS sequence"/>
</dbReference>
<comment type="function">
    <text evidence="14">Catalyzes the hydrolysis of acyl-CoAs into free fatty acids and coenzyme A (CoASH), regulating their respective intracellular levels. Has acyl-CoA thioesterase activity towards medium (C12) and long-chain (C18) fatty acyl-CoA substrates. Can also hydrolyze 3-hydroxyphenylacetyl-CoA and 3,4-dihydroxyphenylacetyl-CoA (in vitro). May play a role in controlling adaptive thermogenesis.</text>
</comment>
<dbReference type="InterPro" id="IPR029069">
    <property type="entry name" value="HotDog_dom_sf"/>
</dbReference>
<comment type="caution">
    <text evidence="20">The sequence shown here is derived from an EMBL/GenBank/DDBJ whole genome shotgun (WGS) entry which is preliminary data.</text>
</comment>
<evidence type="ECO:0000256" key="7">
    <source>
        <dbReference type="ARBA" id="ARBA00022801"/>
    </source>
</evidence>
<evidence type="ECO:0000256" key="12">
    <source>
        <dbReference type="ARBA" id="ARBA00023242"/>
    </source>
</evidence>
<evidence type="ECO:0000256" key="1">
    <source>
        <dbReference type="ARBA" id="ARBA00004123"/>
    </source>
</evidence>
<dbReference type="AlphaFoldDB" id="A0AAV9DCI6"/>
<evidence type="ECO:0000256" key="11">
    <source>
        <dbReference type="ARBA" id="ARBA00023212"/>
    </source>
</evidence>
<dbReference type="SUPFAM" id="SSF54637">
    <property type="entry name" value="Thioesterase/thiol ester dehydrase-isomerase"/>
    <property type="match status" value="1"/>
</dbReference>
<dbReference type="GO" id="GO:0047617">
    <property type="term" value="F:fatty acyl-CoA hydrolase activity"/>
    <property type="evidence" value="ECO:0007669"/>
    <property type="project" value="InterPro"/>
</dbReference>
<dbReference type="Pfam" id="PF03061">
    <property type="entry name" value="4HBT"/>
    <property type="match status" value="1"/>
</dbReference>
<evidence type="ECO:0000256" key="4">
    <source>
        <dbReference type="ARBA" id="ARBA00004514"/>
    </source>
</evidence>
<dbReference type="Gene3D" id="3.10.129.10">
    <property type="entry name" value="Hotdog Thioesterase"/>
    <property type="match status" value="1"/>
</dbReference>
<keyword evidence="21" id="KW-1185">Reference proteome</keyword>
<evidence type="ECO:0000256" key="10">
    <source>
        <dbReference type="ARBA" id="ARBA00023128"/>
    </source>
</evidence>
<keyword evidence="7" id="KW-0378">Hydrolase</keyword>
<organism evidence="20 21">
    <name type="scientific">Acorus calamus</name>
    <name type="common">Sweet flag</name>
    <dbReference type="NCBI Taxonomy" id="4465"/>
    <lineage>
        <taxon>Eukaryota</taxon>
        <taxon>Viridiplantae</taxon>
        <taxon>Streptophyta</taxon>
        <taxon>Embryophyta</taxon>
        <taxon>Tracheophyta</taxon>
        <taxon>Spermatophyta</taxon>
        <taxon>Magnoliopsida</taxon>
        <taxon>Liliopsida</taxon>
        <taxon>Acoraceae</taxon>
        <taxon>Acorus</taxon>
    </lineage>
</organism>
<evidence type="ECO:0000256" key="5">
    <source>
        <dbReference type="ARBA" id="ARBA00008324"/>
    </source>
</evidence>